<reference evidence="1" key="1">
    <citation type="journal article" date="2012" name="Proc. Natl. Acad. Sci. U.S.A.">
        <title>Antigenic diversity is generated by distinct evolutionary mechanisms in African trypanosome species.</title>
        <authorList>
            <person name="Jackson A.P."/>
            <person name="Berry A."/>
            <person name="Aslett M."/>
            <person name="Allison H.C."/>
            <person name="Burton P."/>
            <person name="Vavrova-Anderson J."/>
            <person name="Brown R."/>
            <person name="Browne H."/>
            <person name="Corton N."/>
            <person name="Hauser H."/>
            <person name="Gamble J."/>
            <person name="Gilderthorp R."/>
            <person name="Marcello L."/>
            <person name="McQuillan J."/>
            <person name="Otto T.D."/>
            <person name="Quail M.A."/>
            <person name="Sanders M.J."/>
            <person name="van Tonder A."/>
            <person name="Ginger M.L."/>
            <person name="Field M.C."/>
            <person name="Barry J.D."/>
            <person name="Hertz-Fowler C."/>
            <person name="Berriman M."/>
        </authorList>
    </citation>
    <scope>NUCLEOTIDE SEQUENCE</scope>
    <source>
        <strain evidence="1">Y486</strain>
    </source>
</reference>
<organism evidence="1">
    <name type="scientific">Trypanosoma vivax (strain Y486)</name>
    <dbReference type="NCBI Taxonomy" id="1055687"/>
    <lineage>
        <taxon>Eukaryota</taxon>
        <taxon>Discoba</taxon>
        <taxon>Euglenozoa</taxon>
        <taxon>Kinetoplastea</taxon>
        <taxon>Metakinetoplastina</taxon>
        <taxon>Trypanosomatida</taxon>
        <taxon>Trypanosomatidae</taxon>
        <taxon>Trypanosoma</taxon>
        <taxon>Duttonella</taxon>
    </lineage>
</organism>
<dbReference type="VEuPathDB" id="TriTrypDB:TvY486_1009170"/>
<name>G0U7L4_TRYVY</name>
<protein>
    <submittedName>
        <fullName evidence="1">Uncharacterized protein</fullName>
    </submittedName>
</protein>
<gene>
    <name evidence="1" type="ORF">TVY486_1009170</name>
</gene>
<evidence type="ECO:0000313" key="1">
    <source>
        <dbReference type="EMBL" id="CCC51872.1"/>
    </source>
</evidence>
<dbReference type="EMBL" id="HE573026">
    <property type="protein sequence ID" value="CCC51872.1"/>
    <property type="molecule type" value="Genomic_DNA"/>
</dbReference>
<sequence>MVSLSKLLQVLSRRLEVIQPHFTVSQAFNTMRCVSGIPLKGRNHSDTLCMLNIFLRCPHATAVFRSNKNICEKVLVSISVDCYFENVELHEPTCKVIRALSVNESLHTNAMVSMARKLAAHNHSPWKVFFDVDTYSAAMSAGDNNDILTDNLLRRVVKSLPSKGEFIRDGKLEFAVLSQKAMHKRREAPFERPELIFLISNLRHITVSRSLRILDGYIEGLRGGGFVQRLLPLFLPADVVEPLTRCVETLPAFMSEDAPMRADEWFMLAYLVGSCDPRLNSLGVRLWKKKSHLLDPKMSVSDASEGHSFPVVLAGLLVAIHGPLKREAMKLWIDIITDSEEIPLLREKVLQRLLQNLCYCISLTKEDNETRERLLAAGKRILQSLGASAPLIVNVGARLTMTSALPILTTPEELQKTFKALSDLLVSEKDLDRKVLHDAAEFLRHVRDANAVDKKLRLQTLSLLVKRALPVAQSVDQCGNYFSVMLPILVCSVATLRSVQASESPVLENNATRETLVQLVDDTLQRQDTQNNMPAIVALLQLMELLDLTTDTRYTTSVREVVCAGFRSVSVNAQEIKPNTAQYCYELLIRTTRFHVLDDELISIAMVALRYAADVAVVLPRMTWAQSASLLERGSLLYRELAHSLNSSRYSRRLLKQVLSTAAAVVMDKPTSSASPRRDLPGTPVENEDHISKRRCACWAWALASRAVLLPIPNTPIDRYLAIILRFVKKSWVFRDVRASHGAPEPVAAADAEAVQPQAIQVNEELCTEMLEGLVPSFNQIVAMAFTKRTAFQANLRRHKAVISTACSVLHQNSSGLSPRVWLEAHRSLSCLPVALAGHCTPMQQAVIKQMLRCTLRAVRACDNHRNRHVSDGQRTAVQENGENGEPVLGPRSIADMFSCAELIEDAELEVYLIELAIKELNGLDTSEFTEEGADLEPREKQLNSLLNTIVSALRRGVVLYY</sequence>
<proteinExistence type="predicted"/>
<dbReference type="AlphaFoldDB" id="G0U7L4"/>
<dbReference type="OMA" id="MFSCAEL"/>
<accession>G0U7L4</accession>